<dbReference type="InterPro" id="IPR031421">
    <property type="entry name" value="DUF4666"/>
</dbReference>
<evidence type="ECO:0000313" key="2">
    <source>
        <dbReference type="EMBL" id="KAJ0987916.1"/>
    </source>
</evidence>
<evidence type="ECO:0000256" key="1">
    <source>
        <dbReference type="SAM" id="MobiDB-lite"/>
    </source>
</evidence>
<organism evidence="2 3">
    <name type="scientific">Dioscorea zingiberensis</name>
    <dbReference type="NCBI Taxonomy" id="325984"/>
    <lineage>
        <taxon>Eukaryota</taxon>
        <taxon>Viridiplantae</taxon>
        <taxon>Streptophyta</taxon>
        <taxon>Embryophyta</taxon>
        <taxon>Tracheophyta</taxon>
        <taxon>Spermatophyta</taxon>
        <taxon>Magnoliopsida</taxon>
        <taxon>Liliopsida</taxon>
        <taxon>Dioscoreales</taxon>
        <taxon>Dioscoreaceae</taxon>
        <taxon>Dioscorea</taxon>
    </lineage>
</organism>
<evidence type="ECO:0000313" key="3">
    <source>
        <dbReference type="Proteomes" id="UP001085076"/>
    </source>
</evidence>
<feature type="region of interest" description="Disordered" evidence="1">
    <location>
        <begin position="53"/>
        <end position="80"/>
    </location>
</feature>
<dbReference type="PANTHER" id="PTHR33730">
    <property type="entry name" value="OS05G0542732 PROTEIN-RELATED"/>
    <property type="match status" value="1"/>
</dbReference>
<dbReference type="OrthoDB" id="689003at2759"/>
<dbReference type="EMBL" id="JAGGNH010000001">
    <property type="protein sequence ID" value="KAJ0987916.1"/>
    <property type="molecule type" value="Genomic_DNA"/>
</dbReference>
<dbReference type="Proteomes" id="UP001085076">
    <property type="component" value="Miscellaneous, Linkage group lg01"/>
</dbReference>
<sequence length="107" mass="11590">MASLQRSDETFRRMGSSGLVWQDQLFSGDLNGLKKGEEGVDVRVLRPSQSVGTIGMMHRDQSNGGRPFHAGRVGRGLDPPSPKVSGCGFFGLFGKRATAKKPKKSKK</sequence>
<keyword evidence="3" id="KW-1185">Reference proteome</keyword>
<dbReference type="AlphaFoldDB" id="A0A9D5HTH5"/>
<comment type="caution">
    <text evidence="2">The sequence shown here is derived from an EMBL/GenBank/DDBJ whole genome shotgun (WGS) entry which is preliminary data.</text>
</comment>
<name>A0A9D5HTH5_9LILI</name>
<protein>
    <submittedName>
        <fullName evidence="2">Uncharacterized protein</fullName>
    </submittedName>
</protein>
<dbReference type="Pfam" id="PF15697">
    <property type="entry name" value="DUF4666"/>
    <property type="match status" value="1"/>
</dbReference>
<dbReference type="PANTHER" id="PTHR33730:SF4">
    <property type="entry name" value="OS05G0542732 PROTEIN"/>
    <property type="match status" value="1"/>
</dbReference>
<proteinExistence type="predicted"/>
<reference evidence="2" key="2">
    <citation type="journal article" date="2022" name="Hortic Res">
        <title>The genome of Dioscorea zingiberensis sheds light on the biosynthesis, origin and evolution of the medicinally important diosgenin saponins.</title>
        <authorList>
            <person name="Li Y."/>
            <person name="Tan C."/>
            <person name="Li Z."/>
            <person name="Guo J."/>
            <person name="Li S."/>
            <person name="Chen X."/>
            <person name="Wang C."/>
            <person name="Dai X."/>
            <person name="Yang H."/>
            <person name="Song W."/>
            <person name="Hou L."/>
            <person name="Xu J."/>
            <person name="Tong Z."/>
            <person name="Xu A."/>
            <person name="Yuan X."/>
            <person name="Wang W."/>
            <person name="Yang Q."/>
            <person name="Chen L."/>
            <person name="Sun Z."/>
            <person name="Wang K."/>
            <person name="Pan B."/>
            <person name="Chen J."/>
            <person name="Bao Y."/>
            <person name="Liu F."/>
            <person name="Qi X."/>
            <person name="Gang D.R."/>
            <person name="Wen J."/>
            <person name="Li J."/>
        </authorList>
    </citation>
    <scope>NUCLEOTIDE SEQUENCE</scope>
    <source>
        <strain evidence="2">Dzin_1.0</strain>
    </source>
</reference>
<accession>A0A9D5HTH5</accession>
<gene>
    <name evidence="2" type="ORF">J5N97_006272</name>
</gene>
<reference evidence="2" key="1">
    <citation type="submission" date="2021-03" db="EMBL/GenBank/DDBJ databases">
        <authorList>
            <person name="Li Z."/>
            <person name="Yang C."/>
        </authorList>
    </citation>
    <scope>NUCLEOTIDE SEQUENCE</scope>
    <source>
        <strain evidence="2">Dzin_1.0</strain>
        <tissue evidence="2">Leaf</tissue>
    </source>
</reference>